<accession>A0A383ERJ8</accession>
<evidence type="ECO:0000313" key="3">
    <source>
        <dbReference type="EMBL" id="SVE58940.1"/>
    </source>
</evidence>
<evidence type="ECO:0000259" key="1">
    <source>
        <dbReference type="Pfam" id="PF07075"/>
    </source>
</evidence>
<dbReference type="InterPro" id="IPR008302">
    <property type="entry name" value="NamZ"/>
</dbReference>
<dbReference type="Pfam" id="PF20732">
    <property type="entry name" value="NamZ_C"/>
    <property type="match status" value="1"/>
</dbReference>
<evidence type="ECO:0000259" key="2">
    <source>
        <dbReference type="Pfam" id="PF20732"/>
    </source>
</evidence>
<feature type="non-terminal residue" evidence="3">
    <location>
        <position position="229"/>
    </location>
</feature>
<feature type="domain" description="Peptidoglycan beta-N-acetylmuramidase NamZ N-terminal" evidence="1">
    <location>
        <begin position="1"/>
        <end position="116"/>
    </location>
</feature>
<name>A0A383ERJ8_9ZZZZ</name>
<reference evidence="3" key="1">
    <citation type="submission" date="2018-05" db="EMBL/GenBank/DDBJ databases">
        <authorList>
            <person name="Lanie J.A."/>
            <person name="Ng W.-L."/>
            <person name="Kazmierczak K.M."/>
            <person name="Andrzejewski T.M."/>
            <person name="Davidsen T.M."/>
            <person name="Wayne K.J."/>
            <person name="Tettelin H."/>
            <person name="Glass J.I."/>
            <person name="Rusch D."/>
            <person name="Podicherti R."/>
            <person name="Tsui H.-C.T."/>
            <person name="Winkler M.E."/>
        </authorList>
    </citation>
    <scope>NUCLEOTIDE SEQUENCE</scope>
</reference>
<dbReference type="InterPro" id="IPR048502">
    <property type="entry name" value="NamZ_N"/>
</dbReference>
<dbReference type="InterPro" id="IPR048503">
    <property type="entry name" value="NamZ_C"/>
</dbReference>
<dbReference type="EMBL" id="UINC01227866">
    <property type="protein sequence ID" value="SVE58940.1"/>
    <property type="molecule type" value="Genomic_DNA"/>
</dbReference>
<organism evidence="3">
    <name type="scientific">marine metagenome</name>
    <dbReference type="NCBI Taxonomy" id="408172"/>
    <lineage>
        <taxon>unclassified sequences</taxon>
        <taxon>metagenomes</taxon>
        <taxon>ecological metagenomes</taxon>
    </lineage>
</organism>
<feature type="domain" description="Peptidoglycan beta-N-acetylmuramidase NamZ C-terminal" evidence="2">
    <location>
        <begin position="121"/>
        <end position="226"/>
    </location>
</feature>
<proteinExistence type="predicted"/>
<sequence length="229" mass="25974">QDVGSRYYTFIYTLANCMKTCVESNTRMIVCDRPNPINGVTIEGNLVEKEFQSFVGQYPIPNRHGMTIGELAILFNEYFGIKCDLKVIPMEGWERSMWYDQTGLPWVSPSPNMPTLSTATVYPGMCLIEGTLLSEGRGTTIPFEQVGAPYIDAETLAKTLNKENLPGLFFRPQYFKPQFQKWSGTVCGGVQLHITERNKIKPLVTSIALLSSIKKLYPDDFSWRKEAYE</sequence>
<gene>
    <name evidence="3" type="ORF">METZ01_LOCUS511794</name>
</gene>
<dbReference type="Pfam" id="PF07075">
    <property type="entry name" value="NamZ_N"/>
    <property type="match status" value="1"/>
</dbReference>
<dbReference type="PANTHER" id="PTHR42915:SF1">
    <property type="entry name" value="PEPTIDOGLYCAN BETA-N-ACETYLMURAMIDASE NAMZ"/>
    <property type="match status" value="1"/>
</dbReference>
<dbReference type="PANTHER" id="PTHR42915">
    <property type="entry name" value="HYPOTHETICAL 460 KDA PROTEIN IN FEUA-SIGW INTERGENIC REGION [PRECURSOR]"/>
    <property type="match status" value="1"/>
</dbReference>
<dbReference type="GO" id="GO:0033922">
    <property type="term" value="F:peptidoglycan beta-N-acetylmuramidase activity"/>
    <property type="evidence" value="ECO:0007669"/>
    <property type="project" value="InterPro"/>
</dbReference>
<evidence type="ECO:0008006" key="4">
    <source>
        <dbReference type="Google" id="ProtNLM"/>
    </source>
</evidence>
<dbReference type="AlphaFoldDB" id="A0A383ERJ8"/>
<dbReference type="Gene3D" id="3.40.50.12170">
    <property type="entry name" value="Uncharacterised protein PF07075, DUF1343"/>
    <property type="match status" value="1"/>
</dbReference>
<feature type="non-terminal residue" evidence="3">
    <location>
        <position position="1"/>
    </location>
</feature>
<protein>
    <recommendedName>
        <fullName evidence="4">DUF1343 domain-containing protein</fullName>
    </recommendedName>
</protein>